<organism evidence="2 3">
    <name type="scientific">Patellaria atrata CBS 101060</name>
    <dbReference type="NCBI Taxonomy" id="1346257"/>
    <lineage>
        <taxon>Eukaryota</taxon>
        <taxon>Fungi</taxon>
        <taxon>Dikarya</taxon>
        <taxon>Ascomycota</taxon>
        <taxon>Pezizomycotina</taxon>
        <taxon>Dothideomycetes</taxon>
        <taxon>Dothideomycetes incertae sedis</taxon>
        <taxon>Patellariales</taxon>
        <taxon>Patellariaceae</taxon>
        <taxon>Patellaria</taxon>
    </lineage>
</organism>
<feature type="region of interest" description="Disordered" evidence="1">
    <location>
        <begin position="1"/>
        <end position="92"/>
    </location>
</feature>
<feature type="compositionally biased region" description="Basic and acidic residues" evidence="1">
    <location>
        <begin position="212"/>
        <end position="244"/>
    </location>
</feature>
<dbReference type="Proteomes" id="UP000799429">
    <property type="component" value="Unassembled WGS sequence"/>
</dbReference>
<proteinExistence type="predicted"/>
<name>A0A9P4S381_9PEZI</name>
<reference evidence="2" key="1">
    <citation type="journal article" date="2020" name="Stud. Mycol.">
        <title>101 Dothideomycetes genomes: a test case for predicting lifestyles and emergence of pathogens.</title>
        <authorList>
            <person name="Haridas S."/>
            <person name="Albert R."/>
            <person name="Binder M."/>
            <person name="Bloem J."/>
            <person name="Labutti K."/>
            <person name="Salamov A."/>
            <person name="Andreopoulos B."/>
            <person name="Baker S."/>
            <person name="Barry K."/>
            <person name="Bills G."/>
            <person name="Bluhm B."/>
            <person name="Cannon C."/>
            <person name="Castanera R."/>
            <person name="Culley D."/>
            <person name="Daum C."/>
            <person name="Ezra D."/>
            <person name="Gonzalez J."/>
            <person name="Henrissat B."/>
            <person name="Kuo A."/>
            <person name="Liang C."/>
            <person name="Lipzen A."/>
            <person name="Lutzoni F."/>
            <person name="Magnuson J."/>
            <person name="Mondo S."/>
            <person name="Nolan M."/>
            <person name="Ohm R."/>
            <person name="Pangilinan J."/>
            <person name="Park H.-J."/>
            <person name="Ramirez L."/>
            <person name="Alfaro M."/>
            <person name="Sun H."/>
            <person name="Tritt A."/>
            <person name="Yoshinaga Y."/>
            <person name="Zwiers L.-H."/>
            <person name="Turgeon B."/>
            <person name="Goodwin S."/>
            <person name="Spatafora J."/>
            <person name="Crous P."/>
            <person name="Grigoriev I."/>
        </authorList>
    </citation>
    <scope>NUCLEOTIDE SEQUENCE</scope>
    <source>
        <strain evidence="2">CBS 101060</strain>
    </source>
</reference>
<evidence type="ECO:0000313" key="3">
    <source>
        <dbReference type="Proteomes" id="UP000799429"/>
    </source>
</evidence>
<feature type="compositionally biased region" description="Polar residues" evidence="1">
    <location>
        <begin position="8"/>
        <end position="23"/>
    </location>
</feature>
<gene>
    <name evidence="2" type="ORF">M501DRAFT_989011</name>
</gene>
<feature type="region of interest" description="Disordered" evidence="1">
    <location>
        <begin position="209"/>
        <end position="261"/>
    </location>
</feature>
<feature type="compositionally biased region" description="Low complexity" evidence="1">
    <location>
        <begin position="47"/>
        <end position="60"/>
    </location>
</feature>
<sequence>MVAAEEQFNLTLPNFNIEEASNSQREHHHQRWRSRPRYRKRREYHTSDSLTSLSTIDSRSPSPPPRRRGRSSKRERGERSSSYSPMSIPDFSRRASTYPVEVRPVAANHSHRHINRTHTMPEHLMSEHRAMNMTNGNYRPPCRHMHSPRPPASGLNNEPEFWWEALPRGVTLSPEPSPLEKLKEVAVPLKKIKREATVKLGDLKQGAAPRLESLKRRAAGDVKPKQPRGRASEKGDISDTQSERHRNRSRPSISTGRRNWSDAAISKLSERLWKPVASQA</sequence>
<evidence type="ECO:0000256" key="1">
    <source>
        <dbReference type="SAM" id="MobiDB-lite"/>
    </source>
</evidence>
<feature type="compositionally biased region" description="Basic residues" evidence="1">
    <location>
        <begin position="26"/>
        <end position="43"/>
    </location>
</feature>
<comment type="caution">
    <text evidence="2">The sequence shown here is derived from an EMBL/GenBank/DDBJ whole genome shotgun (WGS) entry which is preliminary data.</text>
</comment>
<accession>A0A9P4S381</accession>
<protein>
    <submittedName>
        <fullName evidence="2">Uncharacterized protein</fullName>
    </submittedName>
</protein>
<evidence type="ECO:0000313" key="2">
    <source>
        <dbReference type="EMBL" id="KAF2835234.1"/>
    </source>
</evidence>
<keyword evidence="3" id="KW-1185">Reference proteome</keyword>
<dbReference type="EMBL" id="MU006110">
    <property type="protein sequence ID" value="KAF2835234.1"/>
    <property type="molecule type" value="Genomic_DNA"/>
</dbReference>
<dbReference type="AlphaFoldDB" id="A0A9P4S381"/>